<sequence length="230" mass="25627">MSPPSDVKVVLLGTEYCGKSSLVERYLHDRFRGENCYQNTVGAAYGSKLFEINVNGSPRALIMGIWDTAGSERYQSMSRLYYRSARAAILCFDITCRESWAKVQFWKKEVQRHERLCRIYLCATKMDKLLAEDQADGTEGHAPAIEGAVVSRFAQESEAALFHTTRIGSSPTTNFVFHLNPPHFTFGMPLAARARARSLSTESGLCCEVVDTLHRALPVTKAGAHSDEEP</sequence>
<evidence type="ECO:0008006" key="5">
    <source>
        <dbReference type="Google" id="ProtNLM"/>
    </source>
</evidence>
<dbReference type="PRINTS" id="PR00449">
    <property type="entry name" value="RASTRNSFRMNG"/>
</dbReference>
<evidence type="ECO:0000256" key="1">
    <source>
        <dbReference type="ARBA" id="ARBA00006270"/>
    </source>
</evidence>
<name>A0A553PDH2_TIGCA</name>
<dbReference type="SMART" id="SM00173">
    <property type="entry name" value="RAS"/>
    <property type="match status" value="1"/>
</dbReference>
<dbReference type="NCBIfam" id="TIGR00231">
    <property type="entry name" value="small_GTP"/>
    <property type="match status" value="1"/>
</dbReference>
<keyword evidence="4" id="KW-1185">Reference proteome</keyword>
<dbReference type="STRING" id="6832.A0A553PDH2"/>
<dbReference type="EMBL" id="VCGU01000005">
    <property type="protein sequence ID" value="TRY75719.1"/>
    <property type="molecule type" value="Genomic_DNA"/>
</dbReference>
<keyword evidence="2" id="KW-0547">Nucleotide-binding</keyword>
<dbReference type="InterPro" id="IPR005225">
    <property type="entry name" value="Small_GTP-bd"/>
</dbReference>
<proteinExistence type="inferred from homology"/>
<comment type="similarity">
    <text evidence="1">Belongs to the small GTPase superfamily. Rab family.</text>
</comment>
<comment type="caution">
    <text evidence="3">The sequence shown here is derived from an EMBL/GenBank/DDBJ whole genome shotgun (WGS) entry which is preliminary data.</text>
</comment>
<reference evidence="3 4" key="1">
    <citation type="journal article" date="2018" name="Nat. Ecol. Evol.">
        <title>Genomic signatures of mitonuclear coevolution across populations of Tigriopus californicus.</title>
        <authorList>
            <person name="Barreto F.S."/>
            <person name="Watson E.T."/>
            <person name="Lima T.G."/>
            <person name="Willett C.S."/>
            <person name="Edmands S."/>
            <person name="Li W."/>
            <person name="Burton R.S."/>
        </authorList>
    </citation>
    <scope>NUCLEOTIDE SEQUENCE [LARGE SCALE GENOMIC DNA]</scope>
    <source>
        <strain evidence="3 4">San Diego</strain>
    </source>
</reference>
<dbReference type="PANTHER" id="PTHR47978">
    <property type="match status" value="1"/>
</dbReference>
<dbReference type="InterPro" id="IPR001806">
    <property type="entry name" value="Small_GTPase"/>
</dbReference>
<dbReference type="SUPFAM" id="SSF52540">
    <property type="entry name" value="P-loop containing nucleoside triphosphate hydrolases"/>
    <property type="match status" value="1"/>
</dbReference>
<dbReference type="InterPro" id="IPR027417">
    <property type="entry name" value="P-loop_NTPase"/>
</dbReference>
<dbReference type="SMART" id="SM00176">
    <property type="entry name" value="RAN"/>
    <property type="match status" value="1"/>
</dbReference>
<dbReference type="OMA" id="FRHEAKP"/>
<dbReference type="AlphaFoldDB" id="A0A553PDH2"/>
<evidence type="ECO:0000256" key="2">
    <source>
        <dbReference type="ARBA" id="ARBA00022741"/>
    </source>
</evidence>
<evidence type="ECO:0000313" key="3">
    <source>
        <dbReference type="EMBL" id="TRY75719.1"/>
    </source>
</evidence>
<accession>A0A553PDH2</accession>
<dbReference type="GO" id="GO:0005525">
    <property type="term" value="F:GTP binding"/>
    <property type="evidence" value="ECO:0007669"/>
    <property type="project" value="InterPro"/>
</dbReference>
<dbReference type="GO" id="GO:0003924">
    <property type="term" value="F:GTPase activity"/>
    <property type="evidence" value="ECO:0007669"/>
    <property type="project" value="InterPro"/>
</dbReference>
<dbReference type="PROSITE" id="PS51421">
    <property type="entry name" value="RAS"/>
    <property type="match status" value="1"/>
</dbReference>
<protein>
    <recommendedName>
        <fullName evidence="5">Ras-related protein Rab-24</fullName>
    </recommendedName>
</protein>
<dbReference type="SMART" id="SM00175">
    <property type="entry name" value="RAB"/>
    <property type="match status" value="1"/>
</dbReference>
<gene>
    <name evidence="3" type="ORF">TCAL_08670</name>
</gene>
<evidence type="ECO:0000313" key="4">
    <source>
        <dbReference type="Proteomes" id="UP000318571"/>
    </source>
</evidence>
<dbReference type="Proteomes" id="UP000318571">
    <property type="component" value="Chromosome 2"/>
</dbReference>
<dbReference type="Gene3D" id="3.40.50.300">
    <property type="entry name" value="P-loop containing nucleotide triphosphate hydrolases"/>
    <property type="match status" value="1"/>
</dbReference>
<dbReference type="SMART" id="SM00174">
    <property type="entry name" value="RHO"/>
    <property type="match status" value="1"/>
</dbReference>
<dbReference type="Pfam" id="PF00071">
    <property type="entry name" value="Ras"/>
    <property type="match status" value="1"/>
</dbReference>
<organism evidence="3 4">
    <name type="scientific">Tigriopus californicus</name>
    <name type="common">Marine copepod</name>
    <dbReference type="NCBI Taxonomy" id="6832"/>
    <lineage>
        <taxon>Eukaryota</taxon>
        <taxon>Metazoa</taxon>
        <taxon>Ecdysozoa</taxon>
        <taxon>Arthropoda</taxon>
        <taxon>Crustacea</taxon>
        <taxon>Multicrustacea</taxon>
        <taxon>Hexanauplia</taxon>
        <taxon>Copepoda</taxon>
        <taxon>Harpacticoida</taxon>
        <taxon>Harpacticidae</taxon>
        <taxon>Tigriopus</taxon>
    </lineage>
</organism>
<dbReference type="PROSITE" id="PS51419">
    <property type="entry name" value="RAB"/>
    <property type="match status" value="1"/>
</dbReference>